<proteinExistence type="predicted"/>
<name>A0A915CZJ5_9BILA</name>
<evidence type="ECO:0000313" key="2">
    <source>
        <dbReference type="Proteomes" id="UP000887574"/>
    </source>
</evidence>
<reference evidence="3" key="1">
    <citation type="submission" date="2022-11" db="UniProtKB">
        <authorList>
            <consortium name="WormBaseParasite"/>
        </authorList>
    </citation>
    <scope>IDENTIFICATION</scope>
</reference>
<feature type="compositionally biased region" description="Basic residues" evidence="1">
    <location>
        <begin position="221"/>
        <end position="233"/>
    </location>
</feature>
<sequence>MELQGERIIMIATKTPMKYQATRKVNGGSRFHGFRKKLYKKSSDLLIMEGVCFGSDLNNGSDKFSYREPQCEDRIQMRTPIVLNPRFAKRKKTHATLTLWICQRMMSCEHDHDSCSTQSGDGDNRDRYSRCDCCYCTYLSGDTPSQKQWDADRGHSLSSDVRDRVSEAETKVEIKNDVVEESQEGSSKARKLEEKKRAEEEDCAKRKALEEEKAKKRLNWRPKTLKRFKKRSQVQKATEAEATGRGRNEESCGRKKKHEEERQRKLADERQRQEAIKKEKAEKEARLQDEKRKRLEEQRQAKNVAQAKLGQSKDIITETQRNSFRANSLHQETHAETPPRFCSFFVYDASSSYFLSHGAESSGQSLPHLAVPGMEGSEDMQYLRQHASLIAATAAANGTPLPPLSSLSVEQQQQYFAWIKRCR</sequence>
<accession>A0A915CZJ5</accession>
<feature type="region of interest" description="Disordered" evidence="1">
    <location>
        <begin position="221"/>
        <end position="309"/>
    </location>
</feature>
<feature type="region of interest" description="Disordered" evidence="1">
    <location>
        <begin position="144"/>
        <end position="204"/>
    </location>
</feature>
<dbReference type="Proteomes" id="UP000887574">
    <property type="component" value="Unplaced"/>
</dbReference>
<feature type="compositionally biased region" description="Basic and acidic residues" evidence="1">
    <location>
        <begin position="190"/>
        <end position="204"/>
    </location>
</feature>
<organism evidence="2 3">
    <name type="scientific">Ditylenchus dipsaci</name>
    <dbReference type="NCBI Taxonomy" id="166011"/>
    <lineage>
        <taxon>Eukaryota</taxon>
        <taxon>Metazoa</taxon>
        <taxon>Ecdysozoa</taxon>
        <taxon>Nematoda</taxon>
        <taxon>Chromadorea</taxon>
        <taxon>Rhabditida</taxon>
        <taxon>Tylenchina</taxon>
        <taxon>Tylenchomorpha</taxon>
        <taxon>Sphaerularioidea</taxon>
        <taxon>Anguinidae</taxon>
        <taxon>Anguininae</taxon>
        <taxon>Ditylenchus</taxon>
    </lineage>
</organism>
<evidence type="ECO:0000256" key="1">
    <source>
        <dbReference type="SAM" id="MobiDB-lite"/>
    </source>
</evidence>
<dbReference type="AlphaFoldDB" id="A0A915CZJ5"/>
<feature type="compositionally biased region" description="Basic and acidic residues" evidence="1">
    <location>
        <begin position="149"/>
        <end position="178"/>
    </location>
</feature>
<dbReference type="WBParaSite" id="jg1434">
    <property type="protein sequence ID" value="jg1434"/>
    <property type="gene ID" value="jg1434"/>
</dbReference>
<keyword evidence="2" id="KW-1185">Reference proteome</keyword>
<protein>
    <submittedName>
        <fullName evidence="3">Uncharacterized protein</fullName>
    </submittedName>
</protein>
<evidence type="ECO:0000313" key="3">
    <source>
        <dbReference type="WBParaSite" id="jg1434"/>
    </source>
</evidence>
<feature type="compositionally biased region" description="Basic and acidic residues" evidence="1">
    <location>
        <begin position="238"/>
        <end position="300"/>
    </location>
</feature>